<evidence type="ECO:0000313" key="3">
    <source>
        <dbReference type="Proteomes" id="UP001164472"/>
    </source>
</evidence>
<feature type="chain" id="PRO_5038430711" description="Bacterial surface antigen (D15) domain-containing protein" evidence="1">
    <location>
        <begin position="35"/>
        <end position="372"/>
    </location>
</feature>
<dbReference type="Proteomes" id="UP001164472">
    <property type="component" value="Chromosome"/>
</dbReference>
<reference evidence="2" key="1">
    <citation type="submission" date="2022-07" db="EMBL/GenBank/DDBJ databases">
        <title>Alkalimarinus sp. nov., isolated from gut of a Alitta virens.</title>
        <authorList>
            <person name="Yang A.I."/>
            <person name="Shin N.-R."/>
        </authorList>
    </citation>
    <scope>NUCLEOTIDE SEQUENCE</scope>
    <source>
        <strain evidence="2">FA028</strain>
    </source>
</reference>
<dbReference type="Gene3D" id="2.40.160.50">
    <property type="entry name" value="membrane protein fhac: a member of the omp85/tpsb transporter family"/>
    <property type="match status" value="1"/>
</dbReference>
<dbReference type="KEGG" id="asem:NNL22_16795"/>
<feature type="signal peptide" evidence="1">
    <location>
        <begin position="1"/>
        <end position="34"/>
    </location>
</feature>
<dbReference type="EMBL" id="CP101527">
    <property type="protein sequence ID" value="UZW74656.1"/>
    <property type="molecule type" value="Genomic_DNA"/>
</dbReference>
<name>A0A9E8HKT1_9ALTE</name>
<keyword evidence="3" id="KW-1185">Reference proteome</keyword>
<sequence length="372" mass="40603">MTSTSTFISITRPNRFFLIIATLTALSFSPWLHATDAPNEQPGQQSRNKKESPWLFTPTLSSDPKLGTSVGALAAYIHSFDSDSPASMFGITGSYSSTDSTVGGAFTRTYFDQDTQRLIAFIGGGNIKNDYTDFLGTGLPATTTDDLSIFAVKYLHQIKGDWFAGIQAANTNYTLSGDDDFSQAILDKVGLVGFDSVGVGLAAQFDNRDNQNSPSSGHSIEFNNLAYRDTFGGEADFDTYNFHLKSFMAHGEQNVLALRVSGRWTSDAPSSGYSSVDLRGYVRGQYLAPHMTVIEVEERYALYKRWTATMFTGVACLYGGKADCTDSSDLYPSAGAGVSYTIKPEEKMVVSFDLAYGKADNYGFYMRFGNAF</sequence>
<proteinExistence type="predicted"/>
<keyword evidence="1" id="KW-0732">Signal</keyword>
<accession>A0A9E8HKT1</accession>
<gene>
    <name evidence="2" type="ORF">NNL22_16795</name>
</gene>
<evidence type="ECO:0008006" key="4">
    <source>
        <dbReference type="Google" id="ProtNLM"/>
    </source>
</evidence>
<evidence type="ECO:0000313" key="2">
    <source>
        <dbReference type="EMBL" id="UZW74656.1"/>
    </source>
</evidence>
<evidence type="ECO:0000256" key="1">
    <source>
        <dbReference type="SAM" id="SignalP"/>
    </source>
</evidence>
<protein>
    <recommendedName>
        <fullName evidence="4">Bacterial surface antigen (D15) domain-containing protein</fullName>
    </recommendedName>
</protein>
<dbReference type="AlphaFoldDB" id="A0A9E8HKT1"/>
<dbReference type="RefSeq" id="WP_251810083.1">
    <property type="nucleotide sequence ID" value="NZ_CP101527.1"/>
</dbReference>
<organism evidence="2 3">
    <name type="scientific">Alkalimarinus sediminis</name>
    <dbReference type="NCBI Taxonomy" id="1632866"/>
    <lineage>
        <taxon>Bacteria</taxon>
        <taxon>Pseudomonadati</taxon>
        <taxon>Pseudomonadota</taxon>
        <taxon>Gammaproteobacteria</taxon>
        <taxon>Alteromonadales</taxon>
        <taxon>Alteromonadaceae</taxon>
        <taxon>Alkalimarinus</taxon>
    </lineage>
</organism>